<dbReference type="EMBL" id="CP159925">
    <property type="protein sequence ID" value="XCO77576.1"/>
    <property type="molecule type" value="Genomic_DNA"/>
</dbReference>
<reference evidence="3" key="2">
    <citation type="submission" date="2024-06" db="EMBL/GenBank/DDBJ databases">
        <authorList>
            <person name="Li S."/>
        </authorList>
    </citation>
    <scope>NUCLEOTIDE SEQUENCE</scope>
    <source>
        <strain evidence="3">SR10</strain>
    </source>
</reference>
<evidence type="ECO:0000313" key="3">
    <source>
        <dbReference type="EMBL" id="XCO77576.1"/>
    </source>
</evidence>
<dbReference type="Proteomes" id="UP001387215">
    <property type="component" value="Unassembled WGS sequence"/>
</dbReference>
<dbReference type="AlphaFoldDB" id="A0AAU8MZ86"/>
<feature type="signal peptide" evidence="1">
    <location>
        <begin position="1"/>
        <end position="18"/>
    </location>
</feature>
<name>A0AAU8MZ86_9GAMM</name>
<dbReference type="PROSITE" id="PS51257">
    <property type="entry name" value="PROKAR_LIPOPROTEIN"/>
    <property type="match status" value="1"/>
</dbReference>
<feature type="chain" id="PRO_5043986605" evidence="1">
    <location>
        <begin position="19"/>
        <end position="158"/>
    </location>
</feature>
<keyword evidence="4" id="KW-1185">Reference proteome</keyword>
<keyword evidence="1" id="KW-0732">Signal</keyword>
<dbReference type="EMBL" id="JBANDL010000002">
    <property type="protein sequence ID" value="MEI2456070.1"/>
    <property type="molecule type" value="Genomic_DNA"/>
</dbReference>
<reference evidence="2 4" key="1">
    <citation type="submission" date="2024-02" db="EMBL/GenBank/DDBJ databases">
        <title>Lysobacter Genome Sequencing and Mining.</title>
        <authorList>
            <person name="Bierman J."/>
            <person name="Walker M.C."/>
        </authorList>
    </citation>
    <scope>NUCLEOTIDE SEQUENCE [LARGE SCALE GENOMIC DNA]</scope>
    <source>
        <strain evidence="2 4">PB6250</strain>
    </source>
</reference>
<evidence type="ECO:0000313" key="2">
    <source>
        <dbReference type="EMBL" id="MEI2456070.1"/>
    </source>
</evidence>
<dbReference type="Gene3D" id="2.60.40.1820">
    <property type="match status" value="1"/>
</dbReference>
<organism evidence="3">
    <name type="scientific">Lysobacter firmicutimachus</name>
    <dbReference type="NCBI Taxonomy" id="1792846"/>
    <lineage>
        <taxon>Bacteria</taxon>
        <taxon>Pseudomonadati</taxon>
        <taxon>Pseudomonadota</taxon>
        <taxon>Gammaproteobacteria</taxon>
        <taxon>Lysobacterales</taxon>
        <taxon>Lysobacteraceae</taxon>
        <taxon>Lysobacter</taxon>
    </lineage>
</organism>
<evidence type="ECO:0000313" key="4">
    <source>
        <dbReference type="Proteomes" id="UP001387215"/>
    </source>
</evidence>
<dbReference type="SUPFAM" id="SSF117070">
    <property type="entry name" value="LEA14-like"/>
    <property type="match status" value="1"/>
</dbReference>
<gene>
    <name evidence="3" type="ORF">ABU614_22030</name>
    <name evidence="2" type="ORF">V2J18_15490</name>
</gene>
<evidence type="ECO:0000256" key="1">
    <source>
        <dbReference type="SAM" id="SignalP"/>
    </source>
</evidence>
<dbReference type="RefSeq" id="WP_064748394.1">
    <property type="nucleotide sequence ID" value="NZ_CP159925.1"/>
</dbReference>
<proteinExistence type="predicted"/>
<accession>A0AAU8MZ86</accession>
<sequence length="158" mass="16574">MRTIGLTIGLTLAAALLASCSTGPVRRVSEPAARIQQLTVRANGSWTVEVRLENFSSIPMRFDRFDLQLKLGEESAGQLQAQPALSIGPESADVVKVDLTPSGTAKIAVADALAGGRSLAYSLKGDVVATPDETKQRTFAIERSSALSPAPGLPGVMR</sequence>
<protein>
    <submittedName>
        <fullName evidence="3">LEA type 2 family protein</fullName>
    </submittedName>
</protein>